<evidence type="ECO:0000259" key="8">
    <source>
        <dbReference type="Pfam" id="PF00593"/>
    </source>
</evidence>
<keyword evidence="11" id="KW-1185">Reference proteome</keyword>
<dbReference type="InterPro" id="IPR039426">
    <property type="entry name" value="TonB-dep_rcpt-like"/>
</dbReference>
<organism evidence="10 11">
    <name type="scientific">Lasius niger</name>
    <name type="common">Black garden ant</name>
    <dbReference type="NCBI Taxonomy" id="67767"/>
    <lineage>
        <taxon>Eukaryota</taxon>
        <taxon>Metazoa</taxon>
        <taxon>Ecdysozoa</taxon>
        <taxon>Arthropoda</taxon>
        <taxon>Hexapoda</taxon>
        <taxon>Insecta</taxon>
        <taxon>Pterygota</taxon>
        <taxon>Neoptera</taxon>
        <taxon>Endopterygota</taxon>
        <taxon>Hymenoptera</taxon>
        <taxon>Apocrita</taxon>
        <taxon>Aculeata</taxon>
        <taxon>Formicoidea</taxon>
        <taxon>Formicidae</taxon>
        <taxon>Formicinae</taxon>
        <taxon>Lasius</taxon>
        <taxon>Lasius</taxon>
    </lineage>
</organism>
<evidence type="ECO:0000256" key="7">
    <source>
        <dbReference type="SAM" id="MobiDB-lite"/>
    </source>
</evidence>
<feature type="domain" description="TonB-dependent receptor-like beta-barrel" evidence="8">
    <location>
        <begin position="485"/>
        <end position="887"/>
    </location>
</feature>
<evidence type="ECO:0000256" key="6">
    <source>
        <dbReference type="ARBA" id="ARBA00023237"/>
    </source>
</evidence>
<evidence type="ECO:0000313" key="11">
    <source>
        <dbReference type="Proteomes" id="UP000036403"/>
    </source>
</evidence>
<evidence type="ECO:0000256" key="3">
    <source>
        <dbReference type="ARBA" id="ARBA00022692"/>
    </source>
</evidence>
<evidence type="ECO:0000259" key="9">
    <source>
        <dbReference type="Pfam" id="PF07715"/>
    </source>
</evidence>
<sequence>MDSFSGSATGENETSAPAPDSINAPSQNGGNPETEEQHNQIENNKAETNNPYETVSGGGNDLTQTASYQHYFGSNAAPLKNTQDIDPDDPRNGPTYKKYFVPVEDRSPRRRKRARRGGPLAHPEHFGVSGHRRHPVENIEQSHNAETVIGRQTLEHFAEGTNALEALALSTPGANFSSSDDSGTDSVNNSFYLRGYSQSQLGVTMDGIPMGNQSFGGSSGLDVSQIMIQDNMASVAASQGAGGLDTPSSTTLGGTVTYTTLDPSDKFGVKIGQQFKSFNSYRTFGRLDSGILNRTGTKFTASFLRNSGDLWTNSYNQPWGTRGRGFQREEAVNFKLVQPISNFGKITLTSDWADTPQYNYANVNPGMKKDLGYGISNLYPNYGAANRWADYGEGCGAKGVSQAQNPAYGGATPCDASNLAYQGSQVQRAYLEALRGEFQISPSVKSSTLVYGQVADNRMGGVNPGLTSPASVGTGDTYGYVGPGTAAGGNPYMNESDQHLKGRRLGVTQNFEFQLGHRNALKTGVWYENNRYNQPTYFYGFGGGGNFDGQGYAIPNDFNLKNKDGFDAFNQTFTTNTFQFYIEDHFQLARNMNFSYGFKSLVQTENGGMTYRADNDAISAWNPDNGPGSYAYRPAYGRLTSSNAFLPHFNYDWKFMPKHEFYFDVAENMEPIGNGAWSTSLGSAKSLQSAQQAFEQEKKNLRGERTWNYVVGYRYTGKPFSLAVDYYHTDYIGRLGMISQSANIAGATTSSASYQSLGNEKMDGADLMGVAHLSNIFRIPDYLGKVDFTNSFSYNHAVYEPNNPALSSIKGQQQVLYPRYMYKTNIHYTNGRLAWNLNVNYNSKTNITYSGDVKNPGYWTSTFTGSLMLGPRGKESNAKLTFGVTNLFDQHYTVAAYSSVPLNGSAGPDGLSPTLTWAAPREFFGALNIGF</sequence>
<comment type="subcellular location">
    <subcellularLocation>
        <location evidence="1">Cell outer membrane</location>
        <topology evidence="1">Multi-pass membrane protein</topology>
    </subcellularLocation>
</comment>
<dbReference type="Pfam" id="PF00593">
    <property type="entry name" value="TonB_dep_Rec_b-barrel"/>
    <property type="match status" value="1"/>
</dbReference>
<evidence type="ECO:0008006" key="12">
    <source>
        <dbReference type="Google" id="ProtNLM"/>
    </source>
</evidence>
<dbReference type="Gene3D" id="2.40.170.20">
    <property type="entry name" value="TonB-dependent receptor, beta-barrel domain"/>
    <property type="match status" value="1"/>
</dbReference>
<dbReference type="EMBL" id="LBMM01003341">
    <property type="protein sequence ID" value="KMQ93642.1"/>
    <property type="molecule type" value="Genomic_DNA"/>
</dbReference>
<comment type="caution">
    <text evidence="10">The sequence shown here is derived from an EMBL/GenBank/DDBJ whole genome shotgun (WGS) entry which is preliminary data.</text>
</comment>
<dbReference type="PROSITE" id="PS52016">
    <property type="entry name" value="TONB_DEPENDENT_REC_3"/>
    <property type="match status" value="1"/>
</dbReference>
<feature type="domain" description="TonB-dependent receptor plug" evidence="9">
    <location>
        <begin position="142"/>
        <end position="241"/>
    </location>
</feature>
<name>A0A0J7KTB2_LASNI</name>
<reference evidence="10 11" key="1">
    <citation type="submission" date="2015-04" db="EMBL/GenBank/DDBJ databases">
        <title>Lasius niger genome sequencing.</title>
        <authorList>
            <person name="Konorov E.A."/>
            <person name="Nikitin M.A."/>
            <person name="Kirill M.V."/>
            <person name="Chang P."/>
        </authorList>
    </citation>
    <scope>NUCLEOTIDE SEQUENCE [LARGE SCALE GENOMIC DNA]</scope>
    <source>
        <tissue evidence="10">Whole</tissue>
    </source>
</reference>
<dbReference type="Pfam" id="PF07715">
    <property type="entry name" value="Plug"/>
    <property type="match status" value="1"/>
</dbReference>
<gene>
    <name evidence="10" type="ORF">RF55_6245</name>
</gene>
<keyword evidence="4" id="KW-0798">TonB box</keyword>
<dbReference type="Proteomes" id="UP000036403">
    <property type="component" value="Unassembled WGS sequence"/>
</dbReference>
<proteinExistence type="predicted"/>
<keyword evidence="3" id="KW-0812">Transmembrane</keyword>
<protein>
    <recommendedName>
        <fullName evidence="12">TonB-dependent receptor</fullName>
    </recommendedName>
</protein>
<dbReference type="SUPFAM" id="SSF56935">
    <property type="entry name" value="Porins"/>
    <property type="match status" value="1"/>
</dbReference>
<dbReference type="InterPro" id="IPR000531">
    <property type="entry name" value="Beta-barrel_TonB"/>
</dbReference>
<keyword evidence="5" id="KW-0472">Membrane</keyword>
<dbReference type="AlphaFoldDB" id="A0A0J7KTB2"/>
<evidence type="ECO:0000256" key="5">
    <source>
        <dbReference type="ARBA" id="ARBA00023136"/>
    </source>
</evidence>
<dbReference type="InterPro" id="IPR036942">
    <property type="entry name" value="Beta-barrel_TonB_sf"/>
</dbReference>
<evidence type="ECO:0000256" key="2">
    <source>
        <dbReference type="ARBA" id="ARBA00022448"/>
    </source>
</evidence>
<evidence type="ECO:0000256" key="4">
    <source>
        <dbReference type="ARBA" id="ARBA00023077"/>
    </source>
</evidence>
<feature type="compositionally biased region" description="Polar residues" evidence="7">
    <location>
        <begin position="40"/>
        <end position="53"/>
    </location>
</feature>
<dbReference type="InterPro" id="IPR012910">
    <property type="entry name" value="Plug_dom"/>
</dbReference>
<evidence type="ECO:0000256" key="1">
    <source>
        <dbReference type="ARBA" id="ARBA00004571"/>
    </source>
</evidence>
<dbReference type="Gene3D" id="2.170.130.10">
    <property type="entry name" value="TonB-dependent receptor, plug domain"/>
    <property type="match status" value="1"/>
</dbReference>
<dbReference type="OrthoDB" id="10244740at2759"/>
<keyword evidence="6" id="KW-0998">Cell outer membrane</keyword>
<feature type="compositionally biased region" description="Polar residues" evidence="7">
    <location>
        <begin position="1"/>
        <end position="15"/>
    </location>
</feature>
<accession>A0A0J7KTB2</accession>
<keyword evidence="2" id="KW-0813">Transport</keyword>
<dbReference type="PaxDb" id="67767-A0A0J7KTB2"/>
<dbReference type="STRING" id="67767.A0A0J7KTB2"/>
<evidence type="ECO:0000313" key="10">
    <source>
        <dbReference type="EMBL" id="KMQ93642.1"/>
    </source>
</evidence>
<dbReference type="InterPro" id="IPR037066">
    <property type="entry name" value="Plug_dom_sf"/>
</dbReference>
<feature type="region of interest" description="Disordered" evidence="7">
    <location>
        <begin position="1"/>
        <end position="131"/>
    </location>
</feature>